<evidence type="ECO:0000256" key="2">
    <source>
        <dbReference type="SAM" id="MobiDB-lite"/>
    </source>
</evidence>
<evidence type="ECO:0000256" key="1">
    <source>
        <dbReference type="SAM" id="Coils"/>
    </source>
</evidence>
<keyword evidence="4" id="KW-1185">Reference proteome</keyword>
<feature type="coiled-coil region" evidence="1">
    <location>
        <begin position="86"/>
        <end position="137"/>
    </location>
</feature>
<keyword evidence="1" id="KW-0175">Coiled coil</keyword>
<evidence type="ECO:0000313" key="4">
    <source>
        <dbReference type="Proteomes" id="UP000321570"/>
    </source>
</evidence>
<organism evidence="3 4">
    <name type="scientific">Hymenolepis diminuta</name>
    <name type="common">Rat tapeworm</name>
    <dbReference type="NCBI Taxonomy" id="6216"/>
    <lineage>
        <taxon>Eukaryota</taxon>
        <taxon>Metazoa</taxon>
        <taxon>Spiralia</taxon>
        <taxon>Lophotrochozoa</taxon>
        <taxon>Platyhelminthes</taxon>
        <taxon>Cestoda</taxon>
        <taxon>Eucestoda</taxon>
        <taxon>Cyclophyllidea</taxon>
        <taxon>Hymenolepididae</taxon>
        <taxon>Hymenolepis</taxon>
    </lineage>
</organism>
<protein>
    <submittedName>
        <fullName evidence="3">Uncharacterized protein</fullName>
    </submittedName>
</protein>
<reference evidence="3 4" key="1">
    <citation type="submission" date="2019-07" db="EMBL/GenBank/DDBJ databases">
        <authorList>
            <person name="Jastrzebski P J."/>
            <person name="Paukszto L."/>
            <person name="Jastrzebski P J."/>
        </authorList>
    </citation>
    <scope>NUCLEOTIDE SEQUENCE [LARGE SCALE GENOMIC DNA]</scope>
    <source>
        <strain evidence="3 4">WMS-il1</strain>
    </source>
</reference>
<dbReference type="Proteomes" id="UP000321570">
    <property type="component" value="Unassembled WGS sequence"/>
</dbReference>
<feature type="coiled-coil region" evidence="1">
    <location>
        <begin position="192"/>
        <end position="226"/>
    </location>
</feature>
<proteinExistence type="predicted"/>
<name>A0A564Z1P0_HYMDI</name>
<feature type="compositionally biased region" description="Low complexity" evidence="2">
    <location>
        <begin position="578"/>
        <end position="594"/>
    </location>
</feature>
<sequence length="611" mass="70314">MDERYKNLVDWMHVIVTSTKPPSSTQEEYDFSNDAVQRLKTEIASSITQSRENAVLIEELNDNISSKDLQISHLKSVISQLSSRGIRRLEDNFEEAQRESETMNATRIENSSLKKRLNYLELQLEEARNQLCQYEEKSSREKVDALKVNINFRQSLSNLLNHSAWVCSDSEEEILEVIRRVLTALTNKAEACSRLQIQSSELASQLAESERKFEHLENELLTLRAKQCRSLTKSVEFLDRTTYLDDSHERLLQFLRQLENRLPVDQSVFDEMSVADRRNFILDYVSKACTPSPAKSESELAPRLHKRVQRLQDDLVSRDLQLKTWQNKVAKLEEQLVLARKGEAEAVEKQTLAEQRANRLKKNEMETNRLKNEALQLKLQLKDKKDAKERLEESTQRVLQLEESVRNLEELKLRQANRIGELITCLETEKAATTKKLRQQEEEQRERFNTELREVNQMLDELRTESEELHNFRDIVGRLLGMRVDDLDEPSKEILHGVEKLLKESGSNSLHRSTTFIPRSISPRRVARGSSARMGSTHAFSDSEPVPTLAERALGPMQYIETGHVRSSLRTSVPPPATSNRRPPSPSSATSSSSKLVNGEQPPSARDTRRY</sequence>
<evidence type="ECO:0000313" key="3">
    <source>
        <dbReference type="EMBL" id="VUZ53356.1"/>
    </source>
</evidence>
<feature type="coiled-coil region" evidence="1">
    <location>
        <begin position="322"/>
        <end position="465"/>
    </location>
</feature>
<dbReference type="PANTHER" id="PTHR18863:SF6">
    <property type="entry name" value="COILED-COIL DOMAIN-CONTAINING PROTEIN 170"/>
    <property type="match status" value="1"/>
</dbReference>
<dbReference type="EMBL" id="CABIJS010000555">
    <property type="protein sequence ID" value="VUZ53356.1"/>
    <property type="molecule type" value="Genomic_DNA"/>
</dbReference>
<feature type="region of interest" description="Disordered" evidence="2">
    <location>
        <begin position="513"/>
        <end position="547"/>
    </location>
</feature>
<dbReference type="AlphaFoldDB" id="A0A564Z1P0"/>
<dbReference type="InterPro" id="IPR039139">
    <property type="entry name" value="CCDC170-like"/>
</dbReference>
<gene>
    <name evidence="3" type="ORF">WMSIL1_LOCUS11824</name>
</gene>
<dbReference type="PANTHER" id="PTHR18863">
    <property type="entry name" value="TSEC-2-RELATED"/>
    <property type="match status" value="1"/>
</dbReference>
<feature type="region of interest" description="Disordered" evidence="2">
    <location>
        <begin position="563"/>
        <end position="611"/>
    </location>
</feature>
<accession>A0A564Z1P0</accession>